<reference evidence="2 3" key="1">
    <citation type="journal article" date="2011" name="EMBO J.">
        <title>Structural diversity of bacterial flagellar motors.</title>
        <authorList>
            <person name="Chen S."/>
            <person name="Beeby M."/>
            <person name="Murphy G.E."/>
            <person name="Leadbetter J.R."/>
            <person name="Hendrixson D.R."/>
            <person name="Briegel A."/>
            <person name="Li Z."/>
            <person name="Shi J."/>
            <person name="Tocheva E.I."/>
            <person name="Muller A."/>
            <person name="Dobro M.J."/>
            <person name="Jensen G.J."/>
        </authorList>
    </citation>
    <scope>NUCLEOTIDE SEQUENCE [LARGE SCALE GENOMIC DNA]</scope>
    <source>
        <strain evidence="2 3">DSM 6540</strain>
    </source>
</reference>
<dbReference type="AlphaFoldDB" id="F7NFW1"/>
<proteinExistence type="predicted"/>
<protein>
    <recommendedName>
        <fullName evidence="4">RNA-binding S4 domain-containing protein</fullName>
    </recommendedName>
</protein>
<dbReference type="GO" id="GO:0003723">
    <property type="term" value="F:RNA binding"/>
    <property type="evidence" value="ECO:0007669"/>
    <property type="project" value="UniProtKB-KW"/>
</dbReference>
<evidence type="ECO:0000313" key="2">
    <source>
        <dbReference type="EMBL" id="EGO65069.1"/>
    </source>
</evidence>
<dbReference type="EMBL" id="AFGF01000037">
    <property type="protein sequence ID" value="EGO65069.1"/>
    <property type="molecule type" value="Genomic_DNA"/>
</dbReference>
<dbReference type="InterPro" id="IPR036986">
    <property type="entry name" value="S4_RNA-bd_sf"/>
</dbReference>
<keyword evidence="3" id="KW-1185">Reference proteome</keyword>
<evidence type="ECO:0000256" key="1">
    <source>
        <dbReference type="PROSITE-ProRule" id="PRU00182"/>
    </source>
</evidence>
<dbReference type="PROSITE" id="PS50889">
    <property type="entry name" value="S4"/>
    <property type="match status" value="1"/>
</dbReference>
<organism evidence="2 3">
    <name type="scientific">Acetonema longum DSM 6540</name>
    <dbReference type="NCBI Taxonomy" id="1009370"/>
    <lineage>
        <taxon>Bacteria</taxon>
        <taxon>Bacillati</taxon>
        <taxon>Bacillota</taxon>
        <taxon>Negativicutes</taxon>
        <taxon>Acetonemataceae</taxon>
        <taxon>Acetonema</taxon>
    </lineage>
</organism>
<dbReference type="CDD" id="cd00165">
    <property type="entry name" value="S4"/>
    <property type="match status" value="1"/>
</dbReference>
<name>F7NFW1_9FIRM</name>
<dbReference type="Pfam" id="PF13275">
    <property type="entry name" value="S4_2"/>
    <property type="match status" value="1"/>
</dbReference>
<dbReference type="Gene3D" id="3.10.290.10">
    <property type="entry name" value="RNA-binding S4 domain"/>
    <property type="match status" value="1"/>
</dbReference>
<keyword evidence="1" id="KW-0694">RNA-binding</keyword>
<gene>
    <name evidence="2" type="ORF">ALO_04723</name>
</gene>
<evidence type="ECO:0000313" key="3">
    <source>
        <dbReference type="Proteomes" id="UP000003240"/>
    </source>
</evidence>
<sequence>MGGQAKQMIDDGMVMVNQQVTLEKRKKIHPGDIISVQGIGRWQVKLEQ</sequence>
<accession>F7NFW1</accession>
<comment type="caution">
    <text evidence="2">The sequence shown here is derived from an EMBL/GenBank/DDBJ whole genome shotgun (WGS) entry which is preliminary data.</text>
</comment>
<dbReference type="STRING" id="1009370.ALO_04723"/>
<dbReference type="SUPFAM" id="SSF55174">
    <property type="entry name" value="Alpha-L RNA-binding motif"/>
    <property type="match status" value="1"/>
</dbReference>
<dbReference type="Proteomes" id="UP000003240">
    <property type="component" value="Unassembled WGS sequence"/>
</dbReference>
<evidence type="ECO:0008006" key="4">
    <source>
        <dbReference type="Google" id="ProtNLM"/>
    </source>
</evidence>